<dbReference type="PANTHER" id="PTHR48081:SF8">
    <property type="entry name" value="ALPHA_BETA HYDROLASE FOLD-3 DOMAIN-CONTAINING PROTEIN-RELATED"/>
    <property type="match status" value="1"/>
</dbReference>
<dbReference type="InterPro" id="IPR050300">
    <property type="entry name" value="GDXG_lipolytic_enzyme"/>
</dbReference>
<reference evidence="3 4" key="1">
    <citation type="submission" date="2024-02" db="EMBL/GenBank/DDBJ databases">
        <title>First draft genome assembly of two strains of Seiridium cardinale.</title>
        <authorList>
            <person name="Emiliani G."/>
            <person name="Scali E."/>
        </authorList>
    </citation>
    <scope>NUCLEOTIDE SEQUENCE [LARGE SCALE GENOMIC DNA]</scope>
    <source>
        <strain evidence="3 4">BM-138-000479</strain>
    </source>
</reference>
<dbReference type="GO" id="GO:0016787">
    <property type="term" value="F:hydrolase activity"/>
    <property type="evidence" value="ECO:0007669"/>
    <property type="project" value="UniProtKB-KW"/>
</dbReference>
<dbReference type="InterPro" id="IPR013094">
    <property type="entry name" value="AB_hydrolase_3"/>
</dbReference>
<organism evidence="3 4">
    <name type="scientific">Seiridium cardinale</name>
    <dbReference type="NCBI Taxonomy" id="138064"/>
    <lineage>
        <taxon>Eukaryota</taxon>
        <taxon>Fungi</taxon>
        <taxon>Dikarya</taxon>
        <taxon>Ascomycota</taxon>
        <taxon>Pezizomycotina</taxon>
        <taxon>Sordariomycetes</taxon>
        <taxon>Xylariomycetidae</taxon>
        <taxon>Amphisphaeriales</taxon>
        <taxon>Sporocadaceae</taxon>
        <taxon>Seiridium</taxon>
    </lineage>
</organism>
<proteinExistence type="predicted"/>
<evidence type="ECO:0000313" key="4">
    <source>
        <dbReference type="Proteomes" id="UP001465668"/>
    </source>
</evidence>
<dbReference type="PANTHER" id="PTHR48081">
    <property type="entry name" value="AB HYDROLASE SUPERFAMILY PROTEIN C4A8.06C"/>
    <property type="match status" value="1"/>
</dbReference>
<evidence type="ECO:0000259" key="2">
    <source>
        <dbReference type="Pfam" id="PF07859"/>
    </source>
</evidence>
<dbReference type="Proteomes" id="UP001465668">
    <property type="component" value="Unassembled WGS sequence"/>
</dbReference>
<dbReference type="InterPro" id="IPR029058">
    <property type="entry name" value="AB_hydrolase_fold"/>
</dbReference>
<dbReference type="EMBL" id="JARVKM010000004">
    <property type="protein sequence ID" value="KAK9781107.1"/>
    <property type="molecule type" value="Genomic_DNA"/>
</dbReference>
<dbReference type="SUPFAM" id="SSF53474">
    <property type="entry name" value="alpha/beta-Hydrolases"/>
    <property type="match status" value="1"/>
</dbReference>
<accession>A0ABR2Y4U6</accession>
<protein>
    <submittedName>
        <fullName evidence="3">Alpha/beta hydrolase fold-3 domain-containing protein</fullName>
    </submittedName>
</protein>
<keyword evidence="4" id="KW-1185">Reference proteome</keyword>
<gene>
    <name evidence="3" type="ORF">SCAR479_04928</name>
</gene>
<dbReference type="Pfam" id="PF07859">
    <property type="entry name" value="Abhydrolase_3"/>
    <property type="match status" value="1"/>
</dbReference>
<name>A0ABR2Y4U6_9PEZI</name>
<keyword evidence="1 3" id="KW-0378">Hydrolase</keyword>
<evidence type="ECO:0000256" key="1">
    <source>
        <dbReference type="ARBA" id="ARBA00022801"/>
    </source>
</evidence>
<evidence type="ECO:0000313" key="3">
    <source>
        <dbReference type="EMBL" id="KAK9781107.1"/>
    </source>
</evidence>
<feature type="domain" description="Alpha/beta hydrolase fold-3" evidence="2">
    <location>
        <begin position="81"/>
        <end position="285"/>
    </location>
</feature>
<comment type="caution">
    <text evidence="3">The sequence shown here is derived from an EMBL/GenBank/DDBJ whole genome shotgun (WGS) entry which is preliminary data.</text>
</comment>
<dbReference type="Gene3D" id="3.40.50.1820">
    <property type="entry name" value="alpha/beta hydrolase"/>
    <property type="match status" value="1"/>
</dbReference>
<sequence>MAPQLATQWLKFTEELGEAPRLAGSLEDTLKGWGRLMGKLMSLYKFPPPDETVKTEDFDLGNFRVRTYTPETVDDGRAPGVYFPGGGWVMGGVDQEDHFCRQLSRNARMKFVSVGYRLAPQSKFPAALDDGAFAATWALSHFQVPEVVLMGTSSGGNIAFSTALKMIDQGNGDAVKGVVTLAPVTVHPKAVPDALKPHYTAYEENTDNTINTDSAMHSWFDAYGADPENPYLSVLLHEKLKGLKKVYITEGGADTLRDDARLMKEALEQAGVSVMHNAYPGYPHYSWLFPSQFLAEHQREFYGGLFKGIQWVSE</sequence>